<dbReference type="PANTHER" id="PTHR42951">
    <property type="entry name" value="METALLO-BETA-LACTAMASE DOMAIN-CONTAINING"/>
    <property type="match status" value="1"/>
</dbReference>
<dbReference type="CDD" id="cd07721">
    <property type="entry name" value="yflN-like_MBL-fold"/>
    <property type="match status" value="1"/>
</dbReference>
<sequence length="230" mass="26178">MKIEQISDHIWTLKSWMFFEFRVWIVANQDGNGVTLVDAGIERMAKDILAFVEKLNKGPIKQILLTHGHSDHVGSVLKIVESTKAPVYGHPIEIPYLEGDLPYPRRKKTEQTLPKDVVRPFYIEEDGQLPSFGALQTYLAPGHSPGHVVYYHEQDQVLLAGDLFTSKKGKLKRPMKMFTGDMHEAIQSSRIVEKLKPVRLEVCHSGSVFDPAKQIASYIEEWSSLQKNRI</sequence>
<dbReference type="InterPro" id="IPR036866">
    <property type="entry name" value="RibonucZ/Hydroxyglut_hydro"/>
</dbReference>
<dbReference type="InterPro" id="IPR001279">
    <property type="entry name" value="Metallo-B-lactamas"/>
</dbReference>
<gene>
    <name evidence="5" type="ORF">H9647_22600</name>
</gene>
<evidence type="ECO:0000313" key="6">
    <source>
        <dbReference type="Proteomes" id="UP000608071"/>
    </source>
</evidence>
<name>A0ABR8T6E4_9BACL</name>
<evidence type="ECO:0000256" key="1">
    <source>
        <dbReference type="ARBA" id="ARBA00034221"/>
    </source>
</evidence>
<dbReference type="Gene3D" id="3.60.15.10">
    <property type="entry name" value="Ribonuclease Z/Hydroxyacylglutathione hydrolase-like"/>
    <property type="match status" value="1"/>
</dbReference>
<organism evidence="5 6">
    <name type="scientific">Paenibacillus gallinarum</name>
    <dbReference type="NCBI Taxonomy" id="2762232"/>
    <lineage>
        <taxon>Bacteria</taxon>
        <taxon>Bacillati</taxon>
        <taxon>Bacillota</taxon>
        <taxon>Bacilli</taxon>
        <taxon>Bacillales</taxon>
        <taxon>Paenibacillaceae</taxon>
        <taxon>Paenibacillus</taxon>
    </lineage>
</organism>
<keyword evidence="6" id="KW-1185">Reference proteome</keyword>
<comment type="function">
    <text evidence="2">Counteracts the endogenous Pycsar antiviral defense system. Phosphodiesterase that enables metal-dependent hydrolysis of host cyclic nucleotide Pycsar defense signals such as cCMP and cUMP.</text>
</comment>
<dbReference type="SUPFAM" id="SSF56281">
    <property type="entry name" value="Metallo-hydrolase/oxidoreductase"/>
    <property type="match status" value="1"/>
</dbReference>
<evidence type="ECO:0000256" key="3">
    <source>
        <dbReference type="ARBA" id="ARBA00048505"/>
    </source>
</evidence>
<dbReference type="Proteomes" id="UP000608071">
    <property type="component" value="Unassembled WGS sequence"/>
</dbReference>
<dbReference type="Pfam" id="PF00753">
    <property type="entry name" value="Lactamase_B"/>
    <property type="match status" value="1"/>
</dbReference>
<accession>A0ABR8T6E4</accession>
<evidence type="ECO:0000256" key="2">
    <source>
        <dbReference type="ARBA" id="ARBA00034301"/>
    </source>
</evidence>
<comment type="catalytic activity">
    <reaction evidence="1">
        <text>3',5'-cyclic CMP + H2O = CMP + H(+)</text>
        <dbReference type="Rhea" id="RHEA:72675"/>
        <dbReference type="ChEBI" id="CHEBI:15377"/>
        <dbReference type="ChEBI" id="CHEBI:15378"/>
        <dbReference type="ChEBI" id="CHEBI:58003"/>
        <dbReference type="ChEBI" id="CHEBI:60377"/>
    </reaction>
    <physiologicalReaction direction="left-to-right" evidence="1">
        <dbReference type="Rhea" id="RHEA:72676"/>
    </physiologicalReaction>
</comment>
<feature type="domain" description="Metallo-beta-lactamase" evidence="4">
    <location>
        <begin position="22"/>
        <end position="204"/>
    </location>
</feature>
<comment type="catalytic activity">
    <reaction evidence="3">
        <text>3',5'-cyclic UMP + H2O = UMP + H(+)</text>
        <dbReference type="Rhea" id="RHEA:70575"/>
        <dbReference type="ChEBI" id="CHEBI:15377"/>
        <dbReference type="ChEBI" id="CHEBI:15378"/>
        <dbReference type="ChEBI" id="CHEBI:57865"/>
        <dbReference type="ChEBI" id="CHEBI:184387"/>
    </reaction>
    <physiologicalReaction direction="left-to-right" evidence="3">
        <dbReference type="Rhea" id="RHEA:70576"/>
    </physiologicalReaction>
</comment>
<dbReference type="RefSeq" id="WP_191804337.1">
    <property type="nucleotide sequence ID" value="NZ_JACSQL010000016.1"/>
</dbReference>
<evidence type="ECO:0000259" key="4">
    <source>
        <dbReference type="SMART" id="SM00849"/>
    </source>
</evidence>
<dbReference type="SMART" id="SM00849">
    <property type="entry name" value="Lactamase_B"/>
    <property type="match status" value="1"/>
</dbReference>
<dbReference type="InterPro" id="IPR050855">
    <property type="entry name" value="NDM-1-like"/>
</dbReference>
<dbReference type="PANTHER" id="PTHR42951:SF17">
    <property type="entry name" value="METALLO-BETA-LACTAMASE DOMAIN-CONTAINING PROTEIN"/>
    <property type="match status" value="1"/>
</dbReference>
<dbReference type="EMBL" id="JACSQL010000016">
    <property type="protein sequence ID" value="MBD7970859.1"/>
    <property type="molecule type" value="Genomic_DNA"/>
</dbReference>
<reference evidence="5 6" key="1">
    <citation type="submission" date="2020-08" db="EMBL/GenBank/DDBJ databases">
        <title>A Genomic Blueprint of the Chicken Gut Microbiome.</title>
        <authorList>
            <person name="Gilroy R."/>
            <person name="Ravi A."/>
            <person name="Getino M."/>
            <person name="Pursley I."/>
            <person name="Horton D.L."/>
            <person name="Alikhan N.-F."/>
            <person name="Baker D."/>
            <person name="Gharbi K."/>
            <person name="Hall N."/>
            <person name="Watson M."/>
            <person name="Adriaenssens E.M."/>
            <person name="Foster-Nyarko E."/>
            <person name="Jarju S."/>
            <person name="Secka A."/>
            <person name="Antonio M."/>
            <person name="Oren A."/>
            <person name="Chaudhuri R."/>
            <person name="La Ragione R.M."/>
            <person name="Hildebrand F."/>
            <person name="Pallen M.J."/>
        </authorList>
    </citation>
    <scope>NUCLEOTIDE SEQUENCE [LARGE SCALE GENOMIC DNA]</scope>
    <source>
        <strain evidence="5 6">Sa2BVA9</strain>
    </source>
</reference>
<protein>
    <submittedName>
        <fullName evidence="5">MBL fold metallo-hydrolase</fullName>
    </submittedName>
</protein>
<comment type="caution">
    <text evidence="5">The sequence shown here is derived from an EMBL/GenBank/DDBJ whole genome shotgun (WGS) entry which is preliminary data.</text>
</comment>
<evidence type="ECO:0000313" key="5">
    <source>
        <dbReference type="EMBL" id="MBD7970859.1"/>
    </source>
</evidence>
<proteinExistence type="predicted"/>